<accession>A0A815PF92</accession>
<proteinExistence type="predicted"/>
<evidence type="ECO:0000313" key="1">
    <source>
        <dbReference type="EMBL" id="CAF1448472.1"/>
    </source>
</evidence>
<sequence>MVYSFYTGSTSTSNINYDNGQTAWRSDADGTASGIHANGQKAFQSCTDGTASAFDHNGSRVDFEMELGTGIKLALSHKRVTLFIFGRNVL</sequence>
<dbReference type="AlphaFoldDB" id="A0A815PF92"/>
<organism evidence="1 3">
    <name type="scientific">Adineta steineri</name>
    <dbReference type="NCBI Taxonomy" id="433720"/>
    <lineage>
        <taxon>Eukaryota</taxon>
        <taxon>Metazoa</taxon>
        <taxon>Spiralia</taxon>
        <taxon>Gnathifera</taxon>
        <taxon>Rotifera</taxon>
        <taxon>Eurotatoria</taxon>
        <taxon>Bdelloidea</taxon>
        <taxon>Adinetida</taxon>
        <taxon>Adinetidae</taxon>
        <taxon>Adineta</taxon>
    </lineage>
</organism>
<evidence type="ECO:0000313" key="3">
    <source>
        <dbReference type="Proteomes" id="UP000663891"/>
    </source>
</evidence>
<protein>
    <submittedName>
        <fullName evidence="1">Uncharacterized protein</fullName>
    </submittedName>
</protein>
<name>A0A815PF92_9BILA</name>
<dbReference type="Proteomes" id="UP000663891">
    <property type="component" value="Unassembled WGS sequence"/>
</dbReference>
<comment type="caution">
    <text evidence="1">The sequence shown here is derived from an EMBL/GenBank/DDBJ whole genome shotgun (WGS) entry which is preliminary data.</text>
</comment>
<dbReference type="EMBL" id="CAJNON010001286">
    <property type="protein sequence ID" value="CAF1448472.1"/>
    <property type="molecule type" value="Genomic_DNA"/>
</dbReference>
<dbReference type="EMBL" id="CAJOAY010001631">
    <property type="protein sequence ID" value="CAF3867950.1"/>
    <property type="molecule type" value="Genomic_DNA"/>
</dbReference>
<evidence type="ECO:0000313" key="2">
    <source>
        <dbReference type="EMBL" id="CAF3867950.1"/>
    </source>
</evidence>
<reference evidence="1" key="1">
    <citation type="submission" date="2021-02" db="EMBL/GenBank/DDBJ databases">
        <authorList>
            <person name="Nowell W R."/>
        </authorList>
    </citation>
    <scope>NUCLEOTIDE SEQUENCE</scope>
</reference>
<gene>
    <name evidence="2" type="ORF">OKA104_LOCUS22423</name>
    <name evidence="1" type="ORF">VCS650_LOCUS39327</name>
</gene>
<dbReference type="Proteomes" id="UP000663881">
    <property type="component" value="Unassembled WGS sequence"/>
</dbReference>